<dbReference type="SUPFAM" id="SSF88697">
    <property type="entry name" value="PUA domain-like"/>
    <property type="match status" value="1"/>
</dbReference>
<evidence type="ECO:0000313" key="3">
    <source>
        <dbReference type="Proteomes" id="UP000324738"/>
    </source>
</evidence>
<feature type="domain" description="ASCH" evidence="1">
    <location>
        <begin position="2"/>
        <end position="75"/>
    </location>
</feature>
<keyword evidence="3" id="KW-1185">Reference proteome</keyword>
<dbReference type="OrthoDB" id="9342715at2"/>
<comment type="caution">
    <text evidence="2">The sequence shown here is derived from an EMBL/GenBank/DDBJ whole genome shotgun (WGS) entry which is preliminary data.</text>
</comment>
<dbReference type="InterPro" id="IPR007374">
    <property type="entry name" value="ASCH_domain"/>
</dbReference>
<reference evidence="2 3" key="1">
    <citation type="submission" date="2019-08" db="EMBL/GenBank/DDBJ databases">
        <title>Aureimonas fodiniaquatilis sp. nov., isolated from a coal mine wastewater.</title>
        <authorList>
            <person name="Kim W."/>
        </authorList>
    </citation>
    <scope>NUCLEOTIDE SEQUENCE [LARGE SCALE GENOMIC DNA]</scope>
    <source>
        <strain evidence="2 3">CAU 1482</strain>
    </source>
</reference>
<organism evidence="2 3">
    <name type="scientific">Aureimonas fodinaquatilis</name>
    <dbReference type="NCBI Taxonomy" id="2565783"/>
    <lineage>
        <taxon>Bacteria</taxon>
        <taxon>Pseudomonadati</taxon>
        <taxon>Pseudomonadota</taxon>
        <taxon>Alphaproteobacteria</taxon>
        <taxon>Hyphomicrobiales</taxon>
        <taxon>Aurantimonadaceae</taxon>
        <taxon>Aureimonas</taxon>
    </lineage>
</organism>
<name>A0A5B0DU80_9HYPH</name>
<protein>
    <submittedName>
        <fullName evidence="2">ASCH domain-containing protein</fullName>
    </submittedName>
</protein>
<sequence>MASGKKTLEIRRWRPDLAATEDLPIVENGRFLTQDGDEDRNGAAVAIVKVKTVRPFVLSDMEAACASYFEDGWFAWELVDVRPVHAARHIVAARGIYAVEFAP</sequence>
<evidence type="ECO:0000313" key="2">
    <source>
        <dbReference type="EMBL" id="KAA0970367.1"/>
    </source>
</evidence>
<accession>A0A5B0DU80</accession>
<dbReference type="InterPro" id="IPR015947">
    <property type="entry name" value="PUA-like_sf"/>
</dbReference>
<gene>
    <name evidence="2" type="ORF">FPY71_07540</name>
</gene>
<dbReference type="EMBL" id="VTWH01000002">
    <property type="protein sequence ID" value="KAA0970367.1"/>
    <property type="molecule type" value="Genomic_DNA"/>
</dbReference>
<proteinExistence type="predicted"/>
<evidence type="ECO:0000259" key="1">
    <source>
        <dbReference type="Pfam" id="PF04266"/>
    </source>
</evidence>
<dbReference type="Proteomes" id="UP000324738">
    <property type="component" value="Unassembled WGS sequence"/>
</dbReference>
<dbReference type="Pfam" id="PF04266">
    <property type="entry name" value="ASCH"/>
    <property type="match status" value="1"/>
</dbReference>
<dbReference type="AlphaFoldDB" id="A0A5B0DU80"/>